<evidence type="ECO:0000313" key="4">
    <source>
        <dbReference type="EMBL" id="GGM52055.1"/>
    </source>
</evidence>
<feature type="transmembrane region" description="Helical" evidence="3">
    <location>
        <begin position="24"/>
        <end position="48"/>
    </location>
</feature>
<keyword evidence="3" id="KW-0812">Transmembrane</keyword>
<sequence>MNGQARDTDSYGQASTRRREVPRLVLRAAVVLVVLATIVTGWFGWSWWRAAGDESLELAHTRDEVLRVAQQGITNFTSLDHRKIDEGFDRLQQSATGPLLAEVVRGREDNAKRIRDAKVVSEARVLEAAVVELDRRAGKARVIAAVEVEVIRPDQPEPPRRQRLRVELSRTESGWKLSRIGEVPLGP</sequence>
<dbReference type="PANTHER" id="PTHR37042:SF4">
    <property type="entry name" value="OUTER MEMBRANE PROTEIN RV1973"/>
    <property type="match status" value="1"/>
</dbReference>
<dbReference type="Proteomes" id="UP000637578">
    <property type="component" value="Unassembled WGS sequence"/>
</dbReference>
<dbReference type="RefSeq" id="WP_189056917.1">
    <property type="nucleotide sequence ID" value="NZ_BMMK01000009.1"/>
</dbReference>
<evidence type="ECO:0008006" key="6">
    <source>
        <dbReference type="Google" id="ProtNLM"/>
    </source>
</evidence>
<dbReference type="EMBL" id="BMMK01000009">
    <property type="protein sequence ID" value="GGM52055.1"/>
    <property type="molecule type" value="Genomic_DNA"/>
</dbReference>
<comment type="subcellular location">
    <subcellularLocation>
        <location evidence="1">Membrane</location>
    </subcellularLocation>
</comment>
<dbReference type="AlphaFoldDB" id="A0A8J3C827"/>
<keyword evidence="2 3" id="KW-0472">Membrane</keyword>
<protein>
    <recommendedName>
        <fullName evidence="6">Mce-associated membrane protein</fullName>
    </recommendedName>
</protein>
<comment type="caution">
    <text evidence="4">The sequence shown here is derived from an EMBL/GenBank/DDBJ whole genome shotgun (WGS) entry which is preliminary data.</text>
</comment>
<name>A0A8J3C827_9PSEU</name>
<evidence type="ECO:0000256" key="2">
    <source>
        <dbReference type="ARBA" id="ARBA00023136"/>
    </source>
</evidence>
<dbReference type="GO" id="GO:0016020">
    <property type="term" value="C:membrane"/>
    <property type="evidence" value="ECO:0007669"/>
    <property type="project" value="UniProtKB-SubCell"/>
</dbReference>
<accession>A0A8J3C827</accession>
<evidence type="ECO:0000256" key="1">
    <source>
        <dbReference type="ARBA" id="ARBA00004370"/>
    </source>
</evidence>
<dbReference type="PANTHER" id="PTHR37042">
    <property type="entry name" value="OUTER MEMBRANE PROTEIN RV1973"/>
    <property type="match status" value="1"/>
</dbReference>
<keyword evidence="5" id="KW-1185">Reference proteome</keyword>
<evidence type="ECO:0000313" key="5">
    <source>
        <dbReference type="Proteomes" id="UP000637578"/>
    </source>
</evidence>
<proteinExistence type="predicted"/>
<reference evidence="4" key="1">
    <citation type="journal article" date="2014" name="Int. J. Syst. Evol. Microbiol.">
        <title>Complete genome sequence of Corynebacterium casei LMG S-19264T (=DSM 44701T), isolated from a smear-ripened cheese.</title>
        <authorList>
            <consortium name="US DOE Joint Genome Institute (JGI-PGF)"/>
            <person name="Walter F."/>
            <person name="Albersmeier A."/>
            <person name="Kalinowski J."/>
            <person name="Ruckert C."/>
        </authorList>
    </citation>
    <scope>NUCLEOTIDE SEQUENCE</scope>
    <source>
        <strain evidence="4">CGMCC 4.5737</strain>
    </source>
</reference>
<keyword evidence="3" id="KW-1133">Transmembrane helix</keyword>
<evidence type="ECO:0000256" key="3">
    <source>
        <dbReference type="SAM" id="Phobius"/>
    </source>
</evidence>
<organism evidence="4 5">
    <name type="scientific">Longimycelium tulufanense</name>
    <dbReference type="NCBI Taxonomy" id="907463"/>
    <lineage>
        <taxon>Bacteria</taxon>
        <taxon>Bacillati</taxon>
        <taxon>Actinomycetota</taxon>
        <taxon>Actinomycetes</taxon>
        <taxon>Pseudonocardiales</taxon>
        <taxon>Pseudonocardiaceae</taxon>
        <taxon>Longimycelium</taxon>
    </lineage>
</organism>
<gene>
    <name evidence="4" type="ORF">GCM10012275_23720</name>
</gene>
<reference evidence="4" key="2">
    <citation type="submission" date="2020-09" db="EMBL/GenBank/DDBJ databases">
        <authorList>
            <person name="Sun Q."/>
            <person name="Zhou Y."/>
        </authorList>
    </citation>
    <scope>NUCLEOTIDE SEQUENCE</scope>
    <source>
        <strain evidence="4">CGMCC 4.5737</strain>
    </source>
</reference>